<dbReference type="EMBL" id="CP111027">
    <property type="protein sequence ID" value="WAR28981.1"/>
    <property type="molecule type" value="Genomic_DNA"/>
</dbReference>
<keyword evidence="1" id="KW-0175">Coiled coil</keyword>
<accession>A0ABY7G7H0</accession>
<evidence type="ECO:0000313" key="2">
    <source>
        <dbReference type="EMBL" id="WAR28981.1"/>
    </source>
</evidence>
<protein>
    <submittedName>
        <fullName evidence="2">Uncharacterized protein</fullName>
    </submittedName>
</protein>
<proteinExistence type="predicted"/>
<dbReference type="Proteomes" id="UP001164746">
    <property type="component" value="Chromosome 16"/>
</dbReference>
<keyword evidence="3" id="KW-1185">Reference proteome</keyword>
<organism evidence="2 3">
    <name type="scientific">Mya arenaria</name>
    <name type="common">Soft-shell clam</name>
    <dbReference type="NCBI Taxonomy" id="6604"/>
    <lineage>
        <taxon>Eukaryota</taxon>
        <taxon>Metazoa</taxon>
        <taxon>Spiralia</taxon>
        <taxon>Lophotrochozoa</taxon>
        <taxon>Mollusca</taxon>
        <taxon>Bivalvia</taxon>
        <taxon>Autobranchia</taxon>
        <taxon>Heteroconchia</taxon>
        <taxon>Euheterodonta</taxon>
        <taxon>Imparidentia</taxon>
        <taxon>Neoheterodontei</taxon>
        <taxon>Myida</taxon>
        <taxon>Myoidea</taxon>
        <taxon>Myidae</taxon>
        <taxon>Mya</taxon>
    </lineage>
</organism>
<reference evidence="2" key="1">
    <citation type="submission" date="2022-11" db="EMBL/GenBank/DDBJ databases">
        <title>Centuries of genome instability and evolution in soft-shell clam transmissible cancer (bioRxiv).</title>
        <authorList>
            <person name="Hart S.F.M."/>
            <person name="Yonemitsu M.A."/>
            <person name="Giersch R.M."/>
            <person name="Beal B.F."/>
            <person name="Arriagada G."/>
            <person name="Davis B.W."/>
            <person name="Ostrander E.A."/>
            <person name="Goff S.P."/>
            <person name="Metzger M.J."/>
        </authorList>
    </citation>
    <scope>NUCLEOTIDE SEQUENCE</scope>
    <source>
        <strain evidence="2">MELC-2E11</strain>
        <tissue evidence="2">Siphon/mantle</tissue>
    </source>
</reference>
<name>A0ABY7G7H0_MYAAR</name>
<sequence>MHDSEMDETEEEGQKYTEEFIRHTIERETQSIEALKRDTTQLSERIRSQEEEIRTAREQETKLKEKIEKLEKECTELKNSSDDALATKERELKETKQELKEKMTQLNTELMEELRLQVQRYQRKKTMDTNCFLYSWLFLDCHVSLQTPAGTYISVYPPGIKGFNPTQLNVVQSLQEDCKRLGHPDHIIPLFGLNVDDIDDWYKLIDVDHERWTADNSMLETALTTGSDDLGKYLEEYKHTNTKSADNIYSAAWYYSLGK</sequence>
<evidence type="ECO:0000313" key="3">
    <source>
        <dbReference type="Proteomes" id="UP001164746"/>
    </source>
</evidence>
<evidence type="ECO:0000256" key="1">
    <source>
        <dbReference type="SAM" id="Coils"/>
    </source>
</evidence>
<feature type="coiled-coil region" evidence="1">
    <location>
        <begin position="25"/>
        <end position="116"/>
    </location>
</feature>
<gene>
    <name evidence="2" type="ORF">MAR_002549</name>
</gene>